<evidence type="ECO:0000256" key="3">
    <source>
        <dbReference type="ARBA" id="ARBA00016943"/>
    </source>
</evidence>
<feature type="active site" description="Proton acceptor" evidence="13">
    <location>
        <position position="257"/>
    </location>
</feature>
<dbReference type="GO" id="GO:0019303">
    <property type="term" value="P:D-ribose catabolic process"/>
    <property type="evidence" value="ECO:0007669"/>
    <property type="project" value="UniProtKB-UniRule"/>
</dbReference>
<dbReference type="AlphaFoldDB" id="A0A8K0CEL2"/>
<dbReference type="InterPro" id="IPR002173">
    <property type="entry name" value="Carboh/pur_kinase_PfkB_CS"/>
</dbReference>
<dbReference type="CDD" id="cd01174">
    <property type="entry name" value="ribokinase"/>
    <property type="match status" value="1"/>
</dbReference>
<evidence type="ECO:0000256" key="7">
    <source>
        <dbReference type="ARBA" id="ARBA00022741"/>
    </source>
</evidence>
<dbReference type="Gene3D" id="3.40.1190.20">
    <property type="match status" value="1"/>
</dbReference>
<keyword evidence="16" id="KW-1185">Reference proteome</keyword>
<evidence type="ECO:0000256" key="1">
    <source>
        <dbReference type="ARBA" id="ARBA00005380"/>
    </source>
</evidence>
<evidence type="ECO:0000256" key="11">
    <source>
        <dbReference type="ARBA" id="ARBA00022958"/>
    </source>
</evidence>
<evidence type="ECO:0000256" key="12">
    <source>
        <dbReference type="ARBA" id="ARBA00023277"/>
    </source>
</evidence>
<dbReference type="EMBL" id="VTPC01090590">
    <property type="protein sequence ID" value="KAF2882727.1"/>
    <property type="molecule type" value="Genomic_DNA"/>
</dbReference>
<evidence type="ECO:0000256" key="13">
    <source>
        <dbReference type="HAMAP-Rule" id="MF_03215"/>
    </source>
</evidence>
<dbReference type="InterPro" id="IPR002139">
    <property type="entry name" value="Ribo/fructo_kinase"/>
</dbReference>
<dbReference type="OrthoDB" id="415590at2759"/>
<dbReference type="NCBIfam" id="TIGR02152">
    <property type="entry name" value="D_ribokin_bact"/>
    <property type="match status" value="1"/>
</dbReference>
<feature type="binding site" evidence="13">
    <location>
        <position position="299"/>
    </location>
    <ligand>
        <name>K(+)</name>
        <dbReference type="ChEBI" id="CHEBI:29103"/>
    </ligand>
</feature>
<feature type="binding site" evidence="13">
    <location>
        <position position="295"/>
    </location>
    <ligand>
        <name>K(+)</name>
        <dbReference type="ChEBI" id="CHEBI:29103"/>
    </ligand>
</feature>
<dbReference type="EC" id="2.7.1.15" evidence="2 13"/>
<reference evidence="15" key="1">
    <citation type="submission" date="2019-08" db="EMBL/GenBank/DDBJ databases">
        <title>The genome of the North American firefly Photinus pyralis.</title>
        <authorList>
            <consortium name="Photinus pyralis genome working group"/>
            <person name="Fallon T.R."/>
            <person name="Sander Lower S.E."/>
            <person name="Weng J.-K."/>
        </authorList>
    </citation>
    <scope>NUCLEOTIDE SEQUENCE</scope>
    <source>
        <strain evidence="15">TRF0915ILg1</strain>
        <tissue evidence="15">Whole body</tissue>
    </source>
</reference>
<keyword evidence="9 13" id="KW-0067">ATP-binding</keyword>
<evidence type="ECO:0000256" key="4">
    <source>
        <dbReference type="ARBA" id="ARBA00022490"/>
    </source>
</evidence>
<dbReference type="GO" id="GO:0005829">
    <property type="term" value="C:cytosol"/>
    <property type="evidence" value="ECO:0007669"/>
    <property type="project" value="TreeGrafter"/>
</dbReference>
<feature type="binding site" evidence="13">
    <location>
        <position position="253"/>
    </location>
    <ligand>
        <name>K(+)</name>
        <dbReference type="ChEBI" id="CHEBI:29103"/>
    </ligand>
</feature>
<dbReference type="InterPro" id="IPR029056">
    <property type="entry name" value="Ribokinase-like"/>
</dbReference>
<protein>
    <recommendedName>
        <fullName evidence="3 13">Ribokinase</fullName>
        <shortName evidence="13">RK</shortName>
        <ecNumber evidence="2 13">2.7.1.15</ecNumber>
    </recommendedName>
</protein>
<keyword evidence="5 13" id="KW-0808">Transferase</keyword>
<feature type="binding site" evidence="13">
    <location>
        <position position="251"/>
    </location>
    <ligand>
        <name>K(+)</name>
        <dbReference type="ChEBI" id="CHEBI:29103"/>
    </ligand>
</feature>
<comment type="catalytic activity">
    <reaction evidence="13">
        <text>D-ribose + ATP = D-ribose 5-phosphate + ADP + H(+)</text>
        <dbReference type="Rhea" id="RHEA:13697"/>
        <dbReference type="ChEBI" id="CHEBI:15378"/>
        <dbReference type="ChEBI" id="CHEBI:30616"/>
        <dbReference type="ChEBI" id="CHEBI:47013"/>
        <dbReference type="ChEBI" id="CHEBI:78346"/>
        <dbReference type="ChEBI" id="CHEBI:456216"/>
        <dbReference type="EC" id="2.7.1.15"/>
    </reaction>
</comment>
<evidence type="ECO:0000256" key="5">
    <source>
        <dbReference type="ARBA" id="ARBA00022679"/>
    </source>
</evidence>
<comment type="similarity">
    <text evidence="1">Belongs to the carbohydrate kinase pfkB family.</text>
</comment>
<name>A0A8K0CEL2_IGNLU</name>
<keyword evidence="10 13" id="KW-0460">Magnesium</keyword>
<feature type="binding site" evidence="13">
    <location>
        <position position="186"/>
    </location>
    <ligand>
        <name>ATP</name>
        <dbReference type="ChEBI" id="CHEBI:30616"/>
    </ligand>
</feature>
<organism evidence="15 16">
    <name type="scientific">Ignelater luminosus</name>
    <name type="common">Cucubano</name>
    <name type="synonym">Pyrophorus luminosus</name>
    <dbReference type="NCBI Taxonomy" id="2038154"/>
    <lineage>
        <taxon>Eukaryota</taxon>
        <taxon>Metazoa</taxon>
        <taxon>Ecdysozoa</taxon>
        <taxon>Arthropoda</taxon>
        <taxon>Hexapoda</taxon>
        <taxon>Insecta</taxon>
        <taxon>Pterygota</taxon>
        <taxon>Neoptera</taxon>
        <taxon>Endopterygota</taxon>
        <taxon>Coleoptera</taxon>
        <taxon>Polyphaga</taxon>
        <taxon>Elateriformia</taxon>
        <taxon>Elateroidea</taxon>
        <taxon>Elateridae</taxon>
        <taxon>Agrypninae</taxon>
        <taxon>Pyrophorini</taxon>
        <taxon>Ignelater</taxon>
    </lineage>
</organism>
<comment type="activity regulation">
    <text evidence="13">Activated by a monovalent cation that binds near, but not in, the active site. The most likely occupant of the site in vivo is potassium. Ion binding induces a conformational change that may alter substrate affinity.</text>
</comment>
<dbReference type="UniPathway" id="UPA00916">
    <property type="reaction ID" value="UER00889"/>
</dbReference>
<comment type="pathway">
    <text evidence="13">Carbohydrate metabolism; D-ribose degradation; D-ribose 5-phosphate from beta-D-ribopyranose: step 2/2.</text>
</comment>
<dbReference type="PANTHER" id="PTHR10584">
    <property type="entry name" value="SUGAR KINASE"/>
    <property type="match status" value="1"/>
</dbReference>
<proteinExistence type="inferred from homology"/>
<dbReference type="GO" id="GO:0005634">
    <property type="term" value="C:nucleus"/>
    <property type="evidence" value="ECO:0007669"/>
    <property type="project" value="UniProtKB-SubCell"/>
</dbReference>
<sequence length="316" mass="33620">MSKKKFQVVVVGSCMIDFTSYCPRLPKEGETIHGSKFTTTTGGKGANQCVAAAKLGATIALVARVGDDVWGKHYIDNLHKVNVNTKYVEITPGFSSGIAQINVAESGANQIVIIAGSNDKLSPEDVERAEDIISEADVVISQLETPPEVAIKAMKLCKGISILNGAPALAKYDAELLTLPSIFCVNESEAEVFAGVPVNSIDDAKKAINVLREQKGCQTVVLTMGSQGTVYSSKDTSTLIHVSSTPVKSVDSTGAGDAFIGALAYLLATKKEKLTFHECVEAANYIAADTVTRPGTQSSFSGPEILEEYYKTKEFE</sequence>
<keyword evidence="11 13" id="KW-0630">Potassium</keyword>
<dbReference type="Pfam" id="PF00294">
    <property type="entry name" value="PfkB"/>
    <property type="match status" value="1"/>
</dbReference>
<accession>A0A8K0CEL2</accession>
<comment type="caution">
    <text evidence="13">Lacks conserved residue(s) required for the propagation of feature annotation.</text>
</comment>
<evidence type="ECO:0000256" key="9">
    <source>
        <dbReference type="ARBA" id="ARBA00022840"/>
    </source>
</evidence>
<feature type="binding site" evidence="13">
    <location>
        <position position="293"/>
    </location>
    <ligand>
        <name>K(+)</name>
        <dbReference type="ChEBI" id="CHEBI:29103"/>
    </ligand>
</feature>
<feature type="binding site" evidence="13">
    <location>
        <begin position="256"/>
        <end position="257"/>
    </location>
    <ligand>
        <name>ATP</name>
        <dbReference type="ChEBI" id="CHEBI:30616"/>
    </ligand>
</feature>
<feature type="binding site" evidence="13">
    <location>
        <position position="257"/>
    </location>
    <ligand>
        <name>substrate</name>
    </ligand>
</feature>
<evidence type="ECO:0000256" key="2">
    <source>
        <dbReference type="ARBA" id="ARBA00012035"/>
    </source>
</evidence>
<feature type="binding site" evidence="13">
    <location>
        <position position="290"/>
    </location>
    <ligand>
        <name>K(+)</name>
        <dbReference type="ChEBI" id="CHEBI:29103"/>
    </ligand>
</feature>
<dbReference type="InterPro" id="IPR011877">
    <property type="entry name" value="Ribokinase"/>
</dbReference>
<dbReference type="GO" id="GO:0005524">
    <property type="term" value="F:ATP binding"/>
    <property type="evidence" value="ECO:0007669"/>
    <property type="project" value="UniProtKB-UniRule"/>
</dbReference>
<gene>
    <name evidence="15" type="ORF">ILUMI_23460</name>
</gene>
<dbReference type="Proteomes" id="UP000801492">
    <property type="component" value="Unassembled WGS sequence"/>
</dbReference>
<evidence type="ECO:0000256" key="10">
    <source>
        <dbReference type="ARBA" id="ARBA00022842"/>
    </source>
</evidence>
<feature type="domain" description="Carbohydrate kinase PfkB" evidence="14">
    <location>
        <begin position="7"/>
        <end position="299"/>
    </location>
</feature>
<evidence type="ECO:0000256" key="8">
    <source>
        <dbReference type="ARBA" id="ARBA00022777"/>
    </source>
</evidence>
<keyword evidence="8 13" id="KW-0418">Kinase</keyword>
<feature type="binding site" evidence="13">
    <location>
        <position position="284"/>
    </location>
    <ligand>
        <name>ATP</name>
        <dbReference type="ChEBI" id="CHEBI:30616"/>
    </ligand>
</feature>
<feature type="binding site" evidence="13">
    <location>
        <begin position="223"/>
        <end position="228"/>
    </location>
    <ligand>
        <name>ATP</name>
        <dbReference type="ChEBI" id="CHEBI:30616"/>
    </ligand>
</feature>
<dbReference type="PRINTS" id="PR00990">
    <property type="entry name" value="RIBOKINASE"/>
</dbReference>
<evidence type="ECO:0000313" key="15">
    <source>
        <dbReference type="EMBL" id="KAF2882727.1"/>
    </source>
</evidence>
<comment type="caution">
    <text evidence="15">The sequence shown here is derived from an EMBL/GenBank/DDBJ whole genome shotgun (WGS) entry which is preliminary data.</text>
</comment>
<dbReference type="SUPFAM" id="SSF53613">
    <property type="entry name" value="Ribokinase-like"/>
    <property type="match status" value="1"/>
</dbReference>
<evidence type="ECO:0000313" key="16">
    <source>
        <dbReference type="Proteomes" id="UP000801492"/>
    </source>
</evidence>
<evidence type="ECO:0000259" key="14">
    <source>
        <dbReference type="Pfam" id="PF00294"/>
    </source>
</evidence>
<comment type="cofactor">
    <cofactor evidence="13">
        <name>Mg(2+)</name>
        <dbReference type="ChEBI" id="CHEBI:18420"/>
    </cofactor>
    <text evidence="13">Requires a divalent cation, most likely magnesium in vivo, as an electrophilic catalyst to aid phosphoryl group transfer. It is the chelate of the metal and the nucleotide that is the actual substrate.</text>
</comment>
<dbReference type="PROSITE" id="PS00584">
    <property type="entry name" value="PFKB_KINASES_2"/>
    <property type="match status" value="1"/>
</dbReference>
<feature type="binding site" evidence="13">
    <location>
        <begin position="43"/>
        <end position="47"/>
    </location>
    <ligand>
        <name>substrate</name>
    </ligand>
</feature>
<evidence type="ECO:0000256" key="6">
    <source>
        <dbReference type="ARBA" id="ARBA00022723"/>
    </source>
</evidence>
<keyword evidence="13" id="KW-0539">Nucleus</keyword>
<comment type="similarity">
    <text evidence="13">Belongs to the carbohydrate kinase PfkB family. Ribokinase subfamily.</text>
</comment>
<keyword evidence="4 13" id="KW-0963">Cytoplasm</keyword>
<keyword evidence="12 13" id="KW-0119">Carbohydrate metabolism</keyword>
<dbReference type="HAMAP" id="MF_01987">
    <property type="entry name" value="Ribokinase"/>
    <property type="match status" value="1"/>
</dbReference>
<keyword evidence="6 13" id="KW-0479">Metal-binding</keyword>
<dbReference type="GO" id="GO:0046872">
    <property type="term" value="F:metal ion binding"/>
    <property type="evidence" value="ECO:0007669"/>
    <property type="project" value="UniProtKB-KW"/>
</dbReference>
<feature type="binding site" evidence="13">
    <location>
        <begin position="15"/>
        <end position="17"/>
    </location>
    <ligand>
        <name>substrate</name>
    </ligand>
</feature>
<dbReference type="GO" id="GO:0004747">
    <property type="term" value="F:ribokinase activity"/>
    <property type="evidence" value="ECO:0007669"/>
    <property type="project" value="UniProtKB-UniRule"/>
</dbReference>
<feature type="binding site" evidence="13">
    <location>
        <position position="144"/>
    </location>
    <ligand>
        <name>substrate</name>
    </ligand>
</feature>
<comment type="subcellular location">
    <subcellularLocation>
        <location evidence="13">Cytoplasm</location>
    </subcellularLocation>
    <subcellularLocation>
        <location evidence="13">Nucleus</location>
    </subcellularLocation>
</comment>
<dbReference type="PANTHER" id="PTHR10584:SF166">
    <property type="entry name" value="RIBOKINASE"/>
    <property type="match status" value="1"/>
</dbReference>
<dbReference type="InterPro" id="IPR011611">
    <property type="entry name" value="PfkB_dom"/>
</dbReference>
<comment type="function">
    <text evidence="13">Catalyzes the phosphorylation of ribose at O-5 in a reaction requiring ATP and magnesium. The resulting D-ribose-5-phosphate can then be used either for sythesis of nucleotides, histidine, and tryptophan, or as a component of the pentose phosphate pathway.</text>
</comment>
<dbReference type="FunFam" id="3.40.1190.20:FF:000010">
    <property type="entry name" value="Ribokinase"/>
    <property type="match status" value="1"/>
</dbReference>
<keyword evidence="7 13" id="KW-0547">Nucleotide-binding</keyword>
<comment type="subunit">
    <text evidence="13">Homodimer.</text>
</comment>